<proteinExistence type="predicted"/>
<reference evidence="2 3" key="1">
    <citation type="submission" date="2013-04" db="EMBL/GenBank/DDBJ databases">
        <title>Hyphomonas sp. T24B3 Genome Sequencing.</title>
        <authorList>
            <person name="Lai Q."/>
            <person name="Shao Z."/>
        </authorList>
    </citation>
    <scope>NUCLEOTIDE SEQUENCE [LARGE SCALE GENOMIC DNA]</scope>
    <source>
        <strain evidence="2 3">T24B3</strain>
    </source>
</reference>
<dbReference type="Pfam" id="PF12680">
    <property type="entry name" value="SnoaL_2"/>
    <property type="match status" value="1"/>
</dbReference>
<accession>A0A8B2PSB0</accession>
<protein>
    <recommendedName>
        <fullName evidence="1">SnoaL-like domain-containing protein</fullName>
    </recommendedName>
</protein>
<dbReference type="SUPFAM" id="SSF54427">
    <property type="entry name" value="NTF2-like"/>
    <property type="match status" value="1"/>
</dbReference>
<dbReference type="Gene3D" id="3.10.450.50">
    <property type="match status" value="1"/>
</dbReference>
<name>A0A8B2PSB0_9PROT</name>
<dbReference type="Proteomes" id="UP000249123">
    <property type="component" value="Unassembled WGS sequence"/>
</dbReference>
<dbReference type="AlphaFoldDB" id="A0A8B2PSB0"/>
<comment type="caution">
    <text evidence="2">The sequence shown here is derived from an EMBL/GenBank/DDBJ whole genome shotgun (WGS) entry which is preliminary data.</text>
</comment>
<keyword evidence="3" id="KW-1185">Reference proteome</keyword>
<dbReference type="EMBL" id="AWFB01000002">
    <property type="protein sequence ID" value="RAN35813.1"/>
    <property type="molecule type" value="Genomic_DNA"/>
</dbReference>
<feature type="domain" description="SnoaL-like" evidence="1">
    <location>
        <begin position="17"/>
        <end position="107"/>
    </location>
</feature>
<sequence length="114" mass="12627">METPDMPLNLPTAIECYFEIDKTDDLERFSECFAPKAEVIDEERIHTGIAAIQNWAREAKAATNYHVTPLSADVGEIEAIVTGQVEGNFPGSPVTLRYFFTLEAGLIIALEIKP</sequence>
<gene>
    <name evidence="2" type="ORF">HY3_06865</name>
</gene>
<evidence type="ECO:0000313" key="3">
    <source>
        <dbReference type="Proteomes" id="UP000249123"/>
    </source>
</evidence>
<organism evidence="2 3">
    <name type="scientific">Hyphomonas pacifica</name>
    <dbReference type="NCBI Taxonomy" id="1280941"/>
    <lineage>
        <taxon>Bacteria</taxon>
        <taxon>Pseudomonadati</taxon>
        <taxon>Pseudomonadota</taxon>
        <taxon>Alphaproteobacteria</taxon>
        <taxon>Hyphomonadales</taxon>
        <taxon>Hyphomonadaceae</taxon>
        <taxon>Hyphomonas</taxon>
    </lineage>
</organism>
<dbReference type="InterPro" id="IPR032710">
    <property type="entry name" value="NTF2-like_dom_sf"/>
</dbReference>
<evidence type="ECO:0000259" key="1">
    <source>
        <dbReference type="Pfam" id="PF12680"/>
    </source>
</evidence>
<dbReference type="InterPro" id="IPR037401">
    <property type="entry name" value="SnoaL-like"/>
</dbReference>
<evidence type="ECO:0000313" key="2">
    <source>
        <dbReference type="EMBL" id="RAN35813.1"/>
    </source>
</evidence>